<feature type="compositionally biased region" description="Basic and acidic residues" evidence="1">
    <location>
        <begin position="215"/>
        <end position="227"/>
    </location>
</feature>
<accession>A0AAN7HJL4</accession>
<sequence>MPRDRPTFLTLPLELRLEIYTHLLVLPPPPPPEKQQPIYRCSHACSPTSEEKATIHTQILLVNHQTNREATPLLYTLNTFTAHPTLLTAAPTLRHHAVYRWPSTKPIRNSKWTKLIRKWHLRVRVDSAAPPPWDRGQVAAAFSHAEELTLDLWSGTLSVGMESVGAGGGADVLRLFEGVRGVRRVRIAGMVAGLEGHAKCLTGKMMSMEQEEGQQGEREREGGEMEGGRLAALA</sequence>
<evidence type="ECO:0000256" key="1">
    <source>
        <dbReference type="SAM" id="MobiDB-lite"/>
    </source>
</evidence>
<protein>
    <recommendedName>
        <fullName evidence="4">F-box domain-containing protein</fullName>
    </recommendedName>
</protein>
<organism evidence="2 3">
    <name type="scientific">Achaetomium macrosporum</name>
    <dbReference type="NCBI Taxonomy" id="79813"/>
    <lineage>
        <taxon>Eukaryota</taxon>
        <taxon>Fungi</taxon>
        <taxon>Dikarya</taxon>
        <taxon>Ascomycota</taxon>
        <taxon>Pezizomycotina</taxon>
        <taxon>Sordariomycetes</taxon>
        <taxon>Sordariomycetidae</taxon>
        <taxon>Sordariales</taxon>
        <taxon>Chaetomiaceae</taxon>
        <taxon>Achaetomium</taxon>
    </lineage>
</organism>
<evidence type="ECO:0008006" key="4">
    <source>
        <dbReference type="Google" id="ProtNLM"/>
    </source>
</evidence>
<dbReference type="Proteomes" id="UP001303760">
    <property type="component" value="Unassembled WGS sequence"/>
</dbReference>
<keyword evidence="3" id="KW-1185">Reference proteome</keyword>
<proteinExistence type="predicted"/>
<dbReference type="AlphaFoldDB" id="A0AAN7HJL4"/>
<dbReference type="PANTHER" id="PTHR42085">
    <property type="entry name" value="F-BOX DOMAIN-CONTAINING PROTEIN"/>
    <property type="match status" value="1"/>
</dbReference>
<evidence type="ECO:0000313" key="2">
    <source>
        <dbReference type="EMBL" id="KAK4242539.1"/>
    </source>
</evidence>
<feature type="region of interest" description="Disordered" evidence="1">
    <location>
        <begin position="207"/>
        <end position="234"/>
    </location>
</feature>
<gene>
    <name evidence="2" type="ORF">C8A03DRAFT_40189</name>
</gene>
<dbReference type="PANTHER" id="PTHR42085:SF4">
    <property type="entry name" value="F-BOX DOMAIN-CONTAINING PROTEIN"/>
    <property type="match status" value="1"/>
</dbReference>
<dbReference type="InterPro" id="IPR038883">
    <property type="entry name" value="AN11006-like"/>
</dbReference>
<comment type="caution">
    <text evidence="2">The sequence shown here is derived from an EMBL/GenBank/DDBJ whole genome shotgun (WGS) entry which is preliminary data.</text>
</comment>
<reference evidence="2" key="1">
    <citation type="journal article" date="2023" name="Mol. Phylogenet. Evol.">
        <title>Genome-scale phylogeny and comparative genomics of the fungal order Sordariales.</title>
        <authorList>
            <person name="Hensen N."/>
            <person name="Bonometti L."/>
            <person name="Westerberg I."/>
            <person name="Brannstrom I.O."/>
            <person name="Guillou S."/>
            <person name="Cros-Aarteil S."/>
            <person name="Calhoun S."/>
            <person name="Haridas S."/>
            <person name="Kuo A."/>
            <person name="Mondo S."/>
            <person name="Pangilinan J."/>
            <person name="Riley R."/>
            <person name="LaButti K."/>
            <person name="Andreopoulos B."/>
            <person name="Lipzen A."/>
            <person name="Chen C."/>
            <person name="Yan M."/>
            <person name="Daum C."/>
            <person name="Ng V."/>
            <person name="Clum A."/>
            <person name="Steindorff A."/>
            <person name="Ohm R.A."/>
            <person name="Martin F."/>
            <person name="Silar P."/>
            <person name="Natvig D.O."/>
            <person name="Lalanne C."/>
            <person name="Gautier V."/>
            <person name="Ament-Velasquez S.L."/>
            <person name="Kruys A."/>
            <person name="Hutchinson M.I."/>
            <person name="Powell A.J."/>
            <person name="Barry K."/>
            <person name="Miller A.N."/>
            <person name="Grigoriev I.V."/>
            <person name="Debuchy R."/>
            <person name="Gladieux P."/>
            <person name="Hiltunen Thoren M."/>
            <person name="Johannesson H."/>
        </authorList>
    </citation>
    <scope>NUCLEOTIDE SEQUENCE</scope>
    <source>
        <strain evidence="2">CBS 532.94</strain>
    </source>
</reference>
<dbReference type="EMBL" id="MU860007">
    <property type="protein sequence ID" value="KAK4242539.1"/>
    <property type="molecule type" value="Genomic_DNA"/>
</dbReference>
<reference evidence="2" key="2">
    <citation type="submission" date="2023-05" db="EMBL/GenBank/DDBJ databases">
        <authorList>
            <consortium name="Lawrence Berkeley National Laboratory"/>
            <person name="Steindorff A."/>
            <person name="Hensen N."/>
            <person name="Bonometti L."/>
            <person name="Westerberg I."/>
            <person name="Brannstrom I.O."/>
            <person name="Guillou S."/>
            <person name="Cros-Aarteil S."/>
            <person name="Calhoun S."/>
            <person name="Haridas S."/>
            <person name="Kuo A."/>
            <person name="Mondo S."/>
            <person name="Pangilinan J."/>
            <person name="Riley R."/>
            <person name="Labutti K."/>
            <person name="Andreopoulos B."/>
            <person name="Lipzen A."/>
            <person name="Chen C."/>
            <person name="Yanf M."/>
            <person name="Daum C."/>
            <person name="Ng V."/>
            <person name="Clum A."/>
            <person name="Ohm R."/>
            <person name="Martin F."/>
            <person name="Silar P."/>
            <person name="Natvig D."/>
            <person name="Lalanne C."/>
            <person name="Gautier V."/>
            <person name="Ament-Velasquez S.L."/>
            <person name="Kruys A."/>
            <person name="Hutchinson M.I."/>
            <person name="Powell A.J."/>
            <person name="Barry K."/>
            <person name="Miller A.N."/>
            <person name="Grigoriev I.V."/>
            <person name="Debuchy R."/>
            <person name="Gladieux P."/>
            <person name="Thoren M.H."/>
            <person name="Johannesson H."/>
        </authorList>
    </citation>
    <scope>NUCLEOTIDE SEQUENCE</scope>
    <source>
        <strain evidence="2">CBS 532.94</strain>
    </source>
</reference>
<evidence type="ECO:0000313" key="3">
    <source>
        <dbReference type="Proteomes" id="UP001303760"/>
    </source>
</evidence>
<name>A0AAN7HJL4_9PEZI</name>